<accession>A0A8S9P775</accession>
<gene>
    <name evidence="1" type="ORF">F2Q69_00008680</name>
</gene>
<evidence type="ECO:0000313" key="1">
    <source>
        <dbReference type="EMBL" id="KAF3512938.1"/>
    </source>
</evidence>
<protein>
    <submittedName>
        <fullName evidence="1">Uncharacterized protein</fullName>
    </submittedName>
</protein>
<proteinExistence type="predicted"/>
<organism evidence="1 2">
    <name type="scientific">Brassica cretica</name>
    <name type="common">Mustard</name>
    <dbReference type="NCBI Taxonomy" id="69181"/>
    <lineage>
        <taxon>Eukaryota</taxon>
        <taxon>Viridiplantae</taxon>
        <taxon>Streptophyta</taxon>
        <taxon>Embryophyta</taxon>
        <taxon>Tracheophyta</taxon>
        <taxon>Spermatophyta</taxon>
        <taxon>Magnoliopsida</taxon>
        <taxon>eudicotyledons</taxon>
        <taxon>Gunneridae</taxon>
        <taxon>Pentapetalae</taxon>
        <taxon>rosids</taxon>
        <taxon>malvids</taxon>
        <taxon>Brassicales</taxon>
        <taxon>Brassicaceae</taxon>
        <taxon>Brassiceae</taxon>
        <taxon>Brassica</taxon>
    </lineage>
</organism>
<reference evidence="1" key="1">
    <citation type="submission" date="2019-12" db="EMBL/GenBank/DDBJ databases">
        <title>Genome sequencing and annotation of Brassica cretica.</title>
        <authorList>
            <person name="Studholme D.J."/>
            <person name="Sarris P."/>
        </authorList>
    </citation>
    <scope>NUCLEOTIDE SEQUENCE</scope>
    <source>
        <strain evidence="1">PFS-109/04</strain>
        <tissue evidence="1">Leaf</tissue>
    </source>
</reference>
<dbReference type="AlphaFoldDB" id="A0A8S9P775"/>
<comment type="caution">
    <text evidence="1">The sequence shown here is derived from an EMBL/GenBank/DDBJ whole genome shotgun (WGS) entry which is preliminary data.</text>
</comment>
<dbReference type="EMBL" id="QGKX02001521">
    <property type="protein sequence ID" value="KAF3512938.1"/>
    <property type="molecule type" value="Genomic_DNA"/>
</dbReference>
<sequence length="86" mass="9215">MDARSRNVVDPGHAPRRIVCNCGGELAGSEAEKVEILGEILPSSGYREDADSARSPSKSAEAISIITASFLLRFTHKPSNSSIEEE</sequence>
<dbReference type="Proteomes" id="UP000712600">
    <property type="component" value="Unassembled WGS sequence"/>
</dbReference>
<evidence type="ECO:0000313" key="2">
    <source>
        <dbReference type="Proteomes" id="UP000712600"/>
    </source>
</evidence>
<name>A0A8S9P775_BRACR</name>